<dbReference type="OrthoDB" id="10255128at2759"/>
<gene>
    <name evidence="1" type="ORF">INT44_001933</name>
</gene>
<dbReference type="Proteomes" id="UP000612746">
    <property type="component" value="Unassembled WGS sequence"/>
</dbReference>
<sequence length="338" mass="38178">MLLKRTNHPSSGKIMPSMIYMFSARALTYKRRTDICKFRCHQIMPAYSCPRAVVYRFSQRIKMFSRTGVKYAVSRRPLIVVDFDETVTVKDTISILARFSYARNLPTDIPPWSHFTTAYMKDYGRLKSVNSARQITTLEDKTEQLAALKPVELASLDRVSKAGVFARLTKQEIQAGAKEMVQVRDHAQQVLLSNIENVFILSVNWSKDWILGALKPLPFLPSSILSNDLVFDQGISTGQIIPSIVTADDKLKVFRQIQNADAWPYSIYIGDSETDLPCLVNADIGIVFGTSLINTCKQLGIELVDAKKVPSLDIKQDRHTLYHTVDWADIANLLKDTT</sequence>
<dbReference type="AlphaFoldDB" id="A0A8H7Q4H4"/>
<dbReference type="PANTHER" id="PTHR28181">
    <property type="entry name" value="UPF0655 PROTEIN YCR015C"/>
    <property type="match status" value="1"/>
</dbReference>
<comment type="caution">
    <text evidence="1">The sequence shown here is derived from an EMBL/GenBank/DDBJ whole genome shotgun (WGS) entry which is preliminary data.</text>
</comment>
<dbReference type="InterPro" id="IPR023214">
    <property type="entry name" value="HAD_sf"/>
</dbReference>
<proteinExistence type="predicted"/>
<dbReference type="PANTHER" id="PTHR28181:SF1">
    <property type="entry name" value="COLD TOLERANCE PROTEIN 1"/>
    <property type="match status" value="1"/>
</dbReference>
<dbReference type="EMBL" id="JAEPRA010000005">
    <property type="protein sequence ID" value="KAG2185143.1"/>
    <property type="molecule type" value="Genomic_DNA"/>
</dbReference>
<dbReference type="InterPro" id="IPR050849">
    <property type="entry name" value="HAD-like_hydrolase_phosphatase"/>
</dbReference>
<organism evidence="1 2">
    <name type="scientific">Umbelopsis vinacea</name>
    <dbReference type="NCBI Taxonomy" id="44442"/>
    <lineage>
        <taxon>Eukaryota</taxon>
        <taxon>Fungi</taxon>
        <taxon>Fungi incertae sedis</taxon>
        <taxon>Mucoromycota</taxon>
        <taxon>Mucoromycotina</taxon>
        <taxon>Umbelopsidomycetes</taxon>
        <taxon>Umbelopsidales</taxon>
        <taxon>Umbelopsidaceae</taxon>
        <taxon>Umbelopsis</taxon>
    </lineage>
</organism>
<accession>A0A8H7Q4H4</accession>
<dbReference type="Pfam" id="PF12710">
    <property type="entry name" value="HAD"/>
    <property type="match status" value="1"/>
</dbReference>
<dbReference type="InterPro" id="IPR036412">
    <property type="entry name" value="HAD-like_sf"/>
</dbReference>
<reference evidence="1" key="1">
    <citation type="submission" date="2020-12" db="EMBL/GenBank/DDBJ databases">
        <title>Metabolic potential, ecology and presence of endohyphal bacteria is reflected in genomic diversity of Mucoromycotina.</title>
        <authorList>
            <person name="Muszewska A."/>
            <person name="Okrasinska A."/>
            <person name="Steczkiewicz K."/>
            <person name="Drgas O."/>
            <person name="Orlowska M."/>
            <person name="Perlinska-Lenart U."/>
            <person name="Aleksandrzak-Piekarczyk T."/>
            <person name="Szatraj K."/>
            <person name="Zielenkiewicz U."/>
            <person name="Pilsyk S."/>
            <person name="Malc E."/>
            <person name="Mieczkowski P."/>
            <person name="Kruszewska J.S."/>
            <person name="Biernat P."/>
            <person name="Pawlowska J."/>
        </authorList>
    </citation>
    <scope>NUCLEOTIDE SEQUENCE</scope>
    <source>
        <strain evidence="1">WA0000051536</strain>
    </source>
</reference>
<evidence type="ECO:0000313" key="1">
    <source>
        <dbReference type="EMBL" id="KAG2185143.1"/>
    </source>
</evidence>
<protein>
    <submittedName>
        <fullName evidence="1">Uncharacterized protein</fullName>
    </submittedName>
</protein>
<evidence type="ECO:0000313" key="2">
    <source>
        <dbReference type="Proteomes" id="UP000612746"/>
    </source>
</evidence>
<keyword evidence="2" id="KW-1185">Reference proteome</keyword>
<name>A0A8H7Q4H4_9FUNG</name>
<dbReference type="SUPFAM" id="SSF56784">
    <property type="entry name" value="HAD-like"/>
    <property type="match status" value="1"/>
</dbReference>
<dbReference type="Gene3D" id="3.40.50.1000">
    <property type="entry name" value="HAD superfamily/HAD-like"/>
    <property type="match status" value="1"/>
</dbReference>